<dbReference type="InterPro" id="IPR042099">
    <property type="entry name" value="ANL_N_sf"/>
</dbReference>
<dbReference type="InterPro" id="IPR036291">
    <property type="entry name" value="NAD(P)-bd_dom_sf"/>
</dbReference>
<dbReference type="Pfam" id="PF00501">
    <property type="entry name" value="AMP-binding"/>
    <property type="match status" value="1"/>
</dbReference>
<dbReference type="AlphaFoldDB" id="A0A7C8MDB3"/>
<sequence>MATNHPRVSKWKNELTPNIVDHMAKIAPGAPYALYPNSPVTYDEGYRTVTYKDFANAINGLAWWLNETLGPSKEFDVLAYIGPNDIRYTALLLGAVKAGYVAFFTSPRNSIGAHEALFKQLKCRIMLTPDPTPPIVESILKAHSMRHLQVPSVADLLDKTHPHYEYDKTFEKARMEPLAVIHTSGSTGLPKPLIWTHETITRASNQGALKPPPGSQTLQGRFHGKRILNTFPPFHAAGLAIYLSNGVPFGTVSIALLSGAIPTAEGTHLEYVLYAGGDLPQVVGDVISAKLPIYSQYGASGVGFPCQLLRPGTSATNWHYVQFHPDLGLAFEEIAPKMFEMVVRRDARYEENQLPFSMGPSLQKLQDYRSRDLFEKHPTVSNCWAWRGRADDIIVFLNGEKTNPISMEQHIVARAKTVSAALVVDMQRFQAALLIEPAANLGELDPDAFIEQIWPVIEEANKTTPAHARIEKPMILLTTPNKSMIRSGKGTIQRQGTISQYATEIDDLYVKADITVSGVARASIDTENADQVSQFIQHTISKVSPGLLQEGTENFFALGMDSLMAMRLIRLLRHGLGQPDLNVSVIYNNPSVQQLTQYATGGQANSLAAPEQQPEMESLLAGYERVVETIPVHHHDVSDPVKQHPFGDVVLLTGSTGSLGTHLLQALLVNPAISHIYCLNRRQNAREIHEAKAESTGFQLEQYSDRFSCIHAILDQANLGIDDWTSKRLRSTTTLIIHSAWPVNFMMPLKAFRPQFDGLINLFRFATSSTHSPKLLYISSVSAAAQYSRTITPRAVPEEAIRDFNAPYDMGYGKSKLLSELLCDAAARTLGIATSFARVGQIAGPVNGPKRASLWNPAEILPSLIITSISLGALPDDLGAELDQIDWMPVDLLAPALVELGTSPPVAKHHGAQVFNVLNPRLTSWEKLLPSLISSVQKHANKRIEVVTVATWLQRLGEAAERYSTNAAHLVRTHPAIKLQEFYETNLQRGGNAVAWEMEHVMGKSTTIREMSAVGEEWVDKWVEGTLNTALPVRSAELKQCTGGLVVRWVTTSEYPLLYVF</sequence>
<evidence type="ECO:0000256" key="2">
    <source>
        <dbReference type="ARBA" id="ARBA00022553"/>
    </source>
</evidence>
<dbReference type="EMBL" id="JAADJZ010000002">
    <property type="protein sequence ID" value="KAF2877640.1"/>
    <property type="molecule type" value="Genomic_DNA"/>
</dbReference>
<dbReference type="SUPFAM" id="SSF51735">
    <property type="entry name" value="NAD(P)-binding Rossmann-fold domains"/>
    <property type="match status" value="1"/>
</dbReference>
<dbReference type="SUPFAM" id="SSF47336">
    <property type="entry name" value="ACP-like"/>
    <property type="match status" value="1"/>
</dbReference>
<dbReference type="InterPro" id="IPR013120">
    <property type="entry name" value="FAR_NAD-bd"/>
</dbReference>
<dbReference type="Gene3D" id="3.40.50.720">
    <property type="entry name" value="NAD(P)-binding Rossmann-like Domain"/>
    <property type="match status" value="1"/>
</dbReference>
<dbReference type="SMART" id="SM00823">
    <property type="entry name" value="PKS_PP"/>
    <property type="match status" value="1"/>
</dbReference>
<evidence type="ECO:0000256" key="3">
    <source>
        <dbReference type="ARBA" id="ARBA00029454"/>
    </source>
</evidence>
<dbReference type="InterPro" id="IPR036736">
    <property type="entry name" value="ACP-like_sf"/>
</dbReference>
<name>A0A7C8MDB3_9PLEO</name>
<comment type="caution">
    <text evidence="5">The sequence shown here is derived from an EMBL/GenBank/DDBJ whole genome shotgun (WGS) entry which is preliminary data.</text>
</comment>
<feature type="domain" description="Carrier" evidence="4">
    <location>
        <begin position="527"/>
        <end position="603"/>
    </location>
</feature>
<dbReference type="Pfam" id="PF23562">
    <property type="entry name" value="AMP-binding_C_3"/>
    <property type="match status" value="1"/>
</dbReference>
<dbReference type="Gene3D" id="1.10.1200.10">
    <property type="entry name" value="ACP-like"/>
    <property type="match status" value="1"/>
</dbReference>
<dbReference type="InterPro" id="IPR000873">
    <property type="entry name" value="AMP-dep_synth/lig_dom"/>
</dbReference>
<dbReference type="InterPro" id="IPR009081">
    <property type="entry name" value="PP-bd_ACP"/>
</dbReference>
<gene>
    <name evidence="5" type="ORF">BDV95DRAFT_625448</name>
</gene>
<organism evidence="5 6">
    <name type="scientific">Massariosphaeria phaeospora</name>
    <dbReference type="NCBI Taxonomy" id="100035"/>
    <lineage>
        <taxon>Eukaryota</taxon>
        <taxon>Fungi</taxon>
        <taxon>Dikarya</taxon>
        <taxon>Ascomycota</taxon>
        <taxon>Pezizomycotina</taxon>
        <taxon>Dothideomycetes</taxon>
        <taxon>Pleosporomycetidae</taxon>
        <taxon>Pleosporales</taxon>
        <taxon>Pleosporales incertae sedis</taxon>
        <taxon>Massariosphaeria</taxon>
    </lineage>
</organism>
<dbReference type="PANTHER" id="PTHR43439:SF2">
    <property type="entry name" value="ENZYME, PUTATIVE (JCVI)-RELATED"/>
    <property type="match status" value="1"/>
</dbReference>
<dbReference type="SUPFAM" id="SSF56801">
    <property type="entry name" value="Acetyl-CoA synthetase-like"/>
    <property type="match status" value="1"/>
</dbReference>
<dbReference type="Gene3D" id="3.40.50.12780">
    <property type="entry name" value="N-terminal domain of ligase-like"/>
    <property type="match status" value="1"/>
</dbReference>
<reference evidence="5 6" key="1">
    <citation type="submission" date="2020-01" db="EMBL/GenBank/DDBJ databases">
        <authorList>
            <consortium name="DOE Joint Genome Institute"/>
            <person name="Haridas S."/>
            <person name="Albert R."/>
            <person name="Binder M."/>
            <person name="Bloem J."/>
            <person name="Labutti K."/>
            <person name="Salamov A."/>
            <person name="Andreopoulos B."/>
            <person name="Baker S.E."/>
            <person name="Barry K."/>
            <person name="Bills G."/>
            <person name="Bluhm B.H."/>
            <person name="Cannon C."/>
            <person name="Castanera R."/>
            <person name="Culley D.E."/>
            <person name="Daum C."/>
            <person name="Ezra D."/>
            <person name="Gonzalez J.B."/>
            <person name="Henrissat B."/>
            <person name="Kuo A."/>
            <person name="Liang C."/>
            <person name="Lipzen A."/>
            <person name="Lutzoni F."/>
            <person name="Magnuson J."/>
            <person name="Mondo S."/>
            <person name="Nolan M."/>
            <person name="Ohm R."/>
            <person name="Pangilinan J."/>
            <person name="Park H.-J.H."/>
            <person name="Ramirez L."/>
            <person name="Alfaro M."/>
            <person name="Sun H."/>
            <person name="Tritt A."/>
            <person name="Yoshinaga Y."/>
            <person name="Zwiers L.-H.L."/>
            <person name="Turgeon B.G."/>
            <person name="Goodwin S.B."/>
            <person name="Spatafora J.W."/>
            <person name="Crous P.W."/>
            <person name="Grigoriev I.V."/>
        </authorList>
    </citation>
    <scope>NUCLEOTIDE SEQUENCE [LARGE SCALE GENOMIC DNA]</scope>
    <source>
        <strain evidence="5 6">CBS 611.86</strain>
    </source>
</reference>
<evidence type="ECO:0000259" key="4">
    <source>
        <dbReference type="PROSITE" id="PS50075"/>
    </source>
</evidence>
<comment type="similarity">
    <text evidence="3">Belongs to the NRP synthetase family.</text>
</comment>
<dbReference type="PROSITE" id="PS00455">
    <property type="entry name" value="AMP_BINDING"/>
    <property type="match status" value="1"/>
</dbReference>
<dbReference type="PROSITE" id="PS50075">
    <property type="entry name" value="CARRIER"/>
    <property type="match status" value="1"/>
</dbReference>
<dbReference type="Pfam" id="PF00550">
    <property type="entry name" value="PP-binding"/>
    <property type="match status" value="1"/>
</dbReference>
<proteinExistence type="inferred from homology"/>
<keyword evidence="2" id="KW-0597">Phosphoprotein</keyword>
<dbReference type="Pfam" id="PF07993">
    <property type="entry name" value="NAD_binding_4"/>
    <property type="match status" value="1"/>
</dbReference>
<protein>
    <recommendedName>
        <fullName evidence="4">Carrier domain-containing protein</fullName>
    </recommendedName>
</protein>
<dbReference type="Proteomes" id="UP000481861">
    <property type="component" value="Unassembled WGS sequence"/>
</dbReference>
<keyword evidence="6" id="KW-1185">Reference proteome</keyword>
<dbReference type="InterPro" id="IPR020806">
    <property type="entry name" value="PKS_PP-bd"/>
</dbReference>
<dbReference type="PANTHER" id="PTHR43439">
    <property type="entry name" value="PHENYLACETATE-COENZYME A LIGASE"/>
    <property type="match status" value="1"/>
</dbReference>
<dbReference type="PROSITE" id="PS00012">
    <property type="entry name" value="PHOSPHOPANTETHEINE"/>
    <property type="match status" value="1"/>
</dbReference>
<dbReference type="InterPro" id="IPR020845">
    <property type="entry name" value="AMP-binding_CS"/>
</dbReference>
<keyword evidence="1" id="KW-0596">Phosphopantetheine</keyword>
<dbReference type="InterPro" id="IPR006162">
    <property type="entry name" value="Ppantetheine_attach_site"/>
</dbReference>
<dbReference type="GO" id="GO:0031177">
    <property type="term" value="F:phosphopantetheine binding"/>
    <property type="evidence" value="ECO:0007669"/>
    <property type="project" value="InterPro"/>
</dbReference>
<evidence type="ECO:0000313" key="5">
    <source>
        <dbReference type="EMBL" id="KAF2877640.1"/>
    </source>
</evidence>
<evidence type="ECO:0000313" key="6">
    <source>
        <dbReference type="Proteomes" id="UP000481861"/>
    </source>
</evidence>
<dbReference type="InterPro" id="IPR051414">
    <property type="entry name" value="Adenylate-forming_Reductase"/>
</dbReference>
<accession>A0A7C8MDB3</accession>
<evidence type="ECO:0000256" key="1">
    <source>
        <dbReference type="ARBA" id="ARBA00022450"/>
    </source>
</evidence>
<dbReference type="OrthoDB" id="429813at2759"/>